<evidence type="ECO:0008006" key="4">
    <source>
        <dbReference type="Google" id="ProtNLM"/>
    </source>
</evidence>
<evidence type="ECO:0000313" key="2">
    <source>
        <dbReference type="EMBL" id="KEJ92666.1"/>
    </source>
</evidence>
<dbReference type="OrthoDB" id="9778282at2"/>
<dbReference type="GO" id="GO:0034228">
    <property type="term" value="F:ethanolamine transmembrane transporter activity"/>
    <property type="evidence" value="ECO:0007669"/>
    <property type="project" value="InterPro"/>
</dbReference>
<dbReference type="GeneID" id="90983247"/>
<dbReference type="GO" id="GO:0005886">
    <property type="term" value="C:plasma membrane"/>
    <property type="evidence" value="ECO:0007669"/>
    <property type="project" value="TreeGrafter"/>
</dbReference>
<dbReference type="InterPro" id="IPR007441">
    <property type="entry name" value="EutH"/>
</dbReference>
<feature type="transmembrane region" description="Helical" evidence="1">
    <location>
        <begin position="110"/>
        <end position="130"/>
    </location>
</feature>
<feature type="transmembrane region" description="Helical" evidence="1">
    <location>
        <begin position="275"/>
        <end position="294"/>
    </location>
</feature>
<keyword evidence="1" id="KW-0472">Membrane</keyword>
<dbReference type="STRING" id="2754.EH55_02600"/>
<organism evidence="2 3">
    <name type="scientific">Synergistes jonesii</name>
    <dbReference type="NCBI Taxonomy" id="2754"/>
    <lineage>
        <taxon>Bacteria</taxon>
        <taxon>Thermotogati</taxon>
        <taxon>Synergistota</taxon>
        <taxon>Synergistia</taxon>
        <taxon>Synergistales</taxon>
        <taxon>Synergistaceae</taxon>
        <taxon>Synergistes</taxon>
    </lineage>
</organism>
<dbReference type="AlphaFoldDB" id="A0A073IT61"/>
<feature type="transmembrane region" description="Helical" evidence="1">
    <location>
        <begin position="36"/>
        <end position="58"/>
    </location>
</feature>
<feature type="transmembrane region" description="Helical" evidence="1">
    <location>
        <begin position="234"/>
        <end position="255"/>
    </location>
</feature>
<dbReference type="RefSeq" id="WP_051682659.1">
    <property type="nucleotide sequence ID" value="NZ_JAXDSK010000002.1"/>
</dbReference>
<feature type="transmembrane region" description="Helical" evidence="1">
    <location>
        <begin position="137"/>
        <end position="160"/>
    </location>
</feature>
<name>A0A073IT61_9BACT</name>
<comment type="caution">
    <text evidence="2">The sequence shown here is derived from an EMBL/GenBank/DDBJ whole genome shotgun (WGS) entry which is preliminary data.</text>
</comment>
<dbReference type="Proteomes" id="UP000027665">
    <property type="component" value="Unassembled WGS sequence"/>
</dbReference>
<proteinExistence type="predicted"/>
<dbReference type="PANTHER" id="PTHR40089:SF1">
    <property type="entry name" value="ETHANOLAMINE PERMEASE EUTH-RELATED"/>
    <property type="match status" value="1"/>
</dbReference>
<gene>
    <name evidence="2" type="ORF">EH55_02600</name>
</gene>
<accession>A0A073IT61</accession>
<protein>
    <recommendedName>
        <fullName evidence="4">Ethanolamine utilization protein EutH</fullName>
    </recommendedName>
</protein>
<sequence>MDTNTAVMSLVAAFLCLACADKFMGNRFGLGALIDEGFYTLGALAPIMIGMITLSPVIARTLYPTASRVLPLIKADPSLFVGAVLANDCGGAALAMNICRSREAGLLNGAIVASMMGASIGVIPIVLAAVDAERRRYAVLGLLIGFIAIPPSALISGLIAGMDGGVLFYNLLPIAVLAAMIAAALLYAQSCTVRIMIFLGKAILFVALFGFAASAVAALTGVSVIQGMAPIEEAFVILGQIGVALAGIFPLLHLLKRALNRHLPRLSSAMKVNDISVIGLITTSANFFPVIPMLNKMTPRGVIVNMAFAVPAAYAIGDHLGFTAGFERSLLFPLAAGKLSGGLLAVMAALWYCDHVSLNE</sequence>
<dbReference type="Pfam" id="PF04346">
    <property type="entry name" value="EutH"/>
    <property type="match status" value="1"/>
</dbReference>
<keyword evidence="1" id="KW-0812">Transmembrane</keyword>
<keyword evidence="1" id="KW-1133">Transmembrane helix</keyword>
<feature type="transmembrane region" description="Helical" evidence="1">
    <location>
        <begin position="166"/>
        <end position="188"/>
    </location>
</feature>
<dbReference type="eggNOG" id="COG3192">
    <property type="taxonomic scope" value="Bacteria"/>
</dbReference>
<keyword evidence="3" id="KW-1185">Reference proteome</keyword>
<evidence type="ECO:0000256" key="1">
    <source>
        <dbReference type="SAM" id="Phobius"/>
    </source>
</evidence>
<feature type="transmembrane region" description="Helical" evidence="1">
    <location>
        <begin position="195"/>
        <end position="222"/>
    </location>
</feature>
<reference evidence="2 3" key="1">
    <citation type="submission" date="2014-04" db="EMBL/GenBank/DDBJ databases">
        <title>Draft Genome Sequence of Synergistes jonesii.</title>
        <authorList>
            <person name="Coil D.A."/>
            <person name="Eisen J.A."/>
            <person name="Holland-Moritz H.E."/>
        </authorList>
    </citation>
    <scope>NUCLEOTIDE SEQUENCE [LARGE SCALE GENOMIC DNA]</scope>
    <source>
        <strain evidence="2 3">78-1</strain>
    </source>
</reference>
<feature type="transmembrane region" description="Helical" evidence="1">
    <location>
        <begin position="329"/>
        <end position="352"/>
    </location>
</feature>
<dbReference type="EMBL" id="JMKI01000021">
    <property type="protein sequence ID" value="KEJ92666.1"/>
    <property type="molecule type" value="Genomic_DNA"/>
</dbReference>
<dbReference type="PANTHER" id="PTHR40089">
    <property type="entry name" value="ETHANOLAMINE UTILIZATION PROTEIN EUTH"/>
    <property type="match status" value="1"/>
</dbReference>
<evidence type="ECO:0000313" key="3">
    <source>
        <dbReference type="Proteomes" id="UP000027665"/>
    </source>
</evidence>
<feature type="transmembrane region" description="Helical" evidence="1">
    <location>
        <begin position="300"/>
        <end position="317"/>
    </location>
</feature>